<dbReference type="GO" id="GO:0005737">
    <property type="term" value="C:cytoplasm"/>
    <property type="evidence" value="ECO:0007669"/>
    <property type="project" value="TreeGrafter"/>
</dbReference>
<dbReference type="InterPro" id="IPR016024">
    <property type="entry name" value="ARM-type_fold"/>
</dbReference>
<evidence type="ECO:0008006" key="6">
    <source>
        <dbReference type="Google" id="ProtNLM"/>
    </source>
</evidence>
<dbReference type="GO" id="GO:0006405">
    <property type="term" value="P:RNA export from nucleus"/>
    <property type="evidence" value="ECO:0007669"/>
    <property type="project" value="TreeGrafter"/>
</dbReference>
<feature type="domain" description="Exportin-5 C-terminal" evidence="4">
    <location>
        <begin position="385"/>
        <end position="1226"/>
    </location>
</feature>
<reference evidence="5" key="1">
    <citation type="submission" date="2020-11" db="EMBL/GenBank/DDBJ databases">
        <authorList>
            <person name="Tran Van P."/>
        </authorList>
    </citation>
    <scope>NUCLEOTIDE SEQUENCE</scope>
</reference>
<dbReference type="EMBL" id="OA564400">
    <property type="protein sequence ID" value="CAD7194179.1"/>
    <property type="molecule type" value="Genomic_DNA"/>
</dbReference>
<dbReference type="PANTHER" id="PTHR11223">
    <property type="entry name" value="EXPORTIN 1/5"/>
    <property type="match status" value="1"/>
</dbReference>
<dbReference type="GO" id="GO:0005634">
    <property type="term" value="C:nucleus"/>
    <property type="evidence" value="ECO:0007669"/>
    <property type="project" value="TreeGrafter"/>
</dbReference>
<dbReference type="GO" id="GO:0003723">
    <property type="term" value="F:RNA binding"/>
    <property type="evidence" value="ECO:0007669"/>
    <property type="project" value="TreeGrafter"/>
</dbReference>
<dbReference type="GO" id="GO:0005049">
    <property type="term" value="F:nuclear export signal receptor activity"/>
    <property type="evidence" value="ECO:0007669"/>
    <property type="project" value="InterPro"/>
</dbReference>
<dbReference type="GO" id="GO:0042565">
    <property type="term" value="C:RNA nuclear export complex"/>
    <property type="evidence" value="ECO:0007669"/>
    <property type="project" value="TreeGrafter"/>
</dbReference>
<dbReference type="PANTHER" id="PTHR11223:SF3">
    <property type="entry name" value="EXPORTIN-5"/>
    <property type="match status" value="1"/>
</dbReference>
<dbReference type="Pfam" id="PF19273">
    <property type="entry name" value="Exportin-5"/>
    <property type="match status" value="1"/>
</dbReference>
<proteinExistence type="inferred from homology"/>
<sequence length="1271" mass="143299">MVTNATRKLHRSSPRLFGQIYTWSRDCQCSYQRHDPTRRRIRAGEVLARTPGQSAHSIERLCLTLCGREASDTALAVVMEVSTEVVRVAAELSRAIELTMDPCVPQERRMEAYIACDRFKDTSPLCAQCGLYLAQRTGNSHFVRHFGLQLMEHCVKYRWNQISQPEKLFIKENAMKLLAAGAELGLQEHNHIKDALSRVIVEMVKREWPQQWSTLLSELSEACTCGETQTEMVLLIFLRLTLESNLRRKDIYQALTTNMSEIFTFILRIIEEHCRQFQALSSQMNHPAMAAHARVVQVALLTLTGFVEWVSISHIMSNDGRLLHVLCLLLADPHFNTSAAECLLQIVNRKGRLEDRRPLMILFSADAIKYMFEAAGTSSDKILDEPHYFFLKKLTQVLTGLGSQLCSLWAKEDGCPPNFATYLEAMLTFTSHPSLTLAHYANTLWLSFFKHDLISKDPTFLSFVPKWVQSTAPKIVKASYPTIRCSGSPETVAYACMDYDSDDEYAAFFHRCRTEFLDTFRCATIVAPLVTFQYVEDWLTRRVTLSMIATTKIECSLQSCTFLEWEGLSQVLESVMSRILVCCERPSVGSGLILLELCLNYQPLDPLLLSVLLSCISSLFVFVSMATADISSVMLPRVLEKIFAALVFSLPGQTKDTRSRAVKNVRRHAASLMVKIGQRYPLLLLPMFDRINATVQGLNQDPGQLSKMERVTLQEALILISNHFCDYERQTKFVGEVIAPGAQQWVLLAQEAFKGPKEFMAFVGLDRPPVEPSTEDLNGQNRAHIIFCVDLFMAAVKRCAWPEDPDRAAHGGFIVGRTEAGNPVCRNPAAPHIIPLLPQLLALLKIFNQLWTPEALSGLSEGYRTAHNMLEVDKNNLLGIGNLSPIDVLDLTKPKAQTPQDRMQHFLSMVHDFCYHILGNTGPSFGRDLYQLQGLAPGLVASVFDNLEYIPDYRLRPIVRVFLKPFICSCPPAFYETVILPVLTHFFPYMFVRLSSKWQYITQLYDSGGIDDEQADTQEVLEATLTRTLTREYMDVMKVALIGGASSGELDRAADMDQDMDRTETSRSSLQSEVISELGSLLLRSEATCQAILLCLLRALSWHDTIASLKATFLVAPVVRHLFSDHSLTPQVAAHIMTCVLQGLALHGQHEANQGSLLVLGVQMYEILRPKFINILEVMNQIPNCSPQDIQKLDDKILMSTCKTHNKVDKNKKEIFKRLTNQLVGRSVGQLFRKEVQIADLPRLELPNKQKPPIEENTSGQDIGLCRLFKT</sequence>
<dbReference type="AlphaFoldDB" id="A0A7R8Z337"/>
<dbReference type="Pfam" id="PF03810">
    <property type="entry name" value="IBN_N"/>
    <property type="match status" value="1"/>
</dbReference>
<dbReference type="InterPro" id="IPR045478">
    <property type="entry name" value="Exportin-5_C"/>
</dbReference>
<dbReference type="InterPro" id="IPR001494">
    <property type="entry name" value="Importin-beta_N"/>
</dbReference>
<evidence type="ECO:0000313" key="5">
    <source>
        <dbReference type="EMBL" id="CAD7194179.1"/>
    </source>
</evidence>
<accession>A0A7R8Z337</accession>
<evidence type="ECO:0000259" key="3">
    <source>
        <dbReference type="Pfam" id="PF08389"/>
    </source>
</evidence>
<comment type="similarity">
    <text evidence="1">Belongs to the exportin family.</text>
</comment>
<dbReference type="Pfam" id="PF08389">
    <property type="entry name" value="Xpo1"/>
    <property type="match status" value="1"/>
</dbReference>
<dbReference type="InterPro" id="IPR013598">
    <property type="entry name" value="Exportin-1/Importin-b-like"/>
</dbReference>
<dbReference type="GO" id="GO:0031267">
    <property type="term" value="F:small GTPase binding"/>
    <property type="evidence" value="ECO:0007669"/>
    <property type="project" value="InterPro"/>
</dbReference>
<evidence type="ECO:0000259" key="2">
    <source>
        <dbReference type="Pfam" id="PF03810"/>
    </source>
</evidence>
<feature type="domain" description="Exportin-1/Importin-beta-like" evidence="3">
    <location>
        <begin position="190"/>
        <end position="343"/>
    </location>
</feature>
<dbReference type="Gene3D" id="1.25.10.10">
    <property type="entry name" value="Leucine-rich Repeat Variant"/>
    <property type="match status" value="1"/>
</dbReference>
<name>A0A7R8Z337_TIMDO</name>
<evidence type="ECO:0000259" key="4">
    <source>
        <dbReference type="Pfam" id="PF19273"/>
    </source>
</evidence>
<dbReference type="InterPro" id="IPR011989">
    <property type="entry name" value="ARM-like"/>
</dbReference>
<dbReference type="SUPFAM" id="SSF48371">
    <property type="entry name" value="ARM repeat"/>
    <property type="match status" value="1"/>
</dbReference>
<protein>
    <recommendedName>
        <fullName evidence="6">Exportin-5</fullName>
    </recommendedName>
</protein>
<organism evidence="5">
    <name type="scientific">Timema douglasi</name>
    <name type="common">Walking stick</name>
    <dbReference type="NCBI Taxonomy" id="61478"/>
    <lineage>
        <taxon>Eukaryota</taxon>
        <taxon>Metazoa</taxon>
        <taxon>Ecdysozoa</taxon>
        <taxon>Arthropoda</taxon>
        <taxon>Hexapoda</taxon>
        <taxon>Insecta</taxon>
        <taxon>Pterygota</taxon>
        <taxon>Neoptera</taxon>
        <taxon>Polyneoptera</taxon>
        <taxon>Phasmatodea</taxon>
        <taxon>Timematodea</taxon>
        <taxon>Timematoidea</taxon>
        <taxon>Timematidae</taxon>
        <taxon>Timema</taxon>
    </lineage>
</organism>
<dbReference type="InterPro" id="IPR045065">
    <property type="entry name" value="XPO1/5"/>
</dbReference>
<evidence type="ECO:0000256" key="1">
    <source>
        <dbReference type="ARBA" id="ARBA00009466"/>
    </source>
</evidence>
<dbReference type="GO" id="GO:0006611">
    <property type="term" value="P:protein export from nucleus"/>
    <property type="evidence" value="ECO:0007669"/>
    <property type="project" value="InterPro"/>
</dbReference>
<gene>
    <name evidence="5" type="ORF">TDIB3V08_LOCUS609</name>
</gene>
<feature type="domain" description="Importin N-terminal" evidence="2">
    <location>
        <begin position="116"/>
        <end position="179"/>
    </location>
</feature>